<dbReference type="GO" id="GO:0008017">
    <property type="term" value="F:microtubule binding"/>
    <property type="evidence" value="ECO:0007669"/>
    <property type="project" value="TreeGrafter"/>
</dbReference>
<dbReference type="AlphaFoldDB" id="A0A9P9WSB0"/>
<evidence type="ECO:0000256" key="2">
    <source>
        <dbReference type="ARBA" id="ARBA00023134"/>
    </source>
</evidence>
<dbReference type="Gene3D" id="3.40.50.300">
    <property type="entry name" value="P-loop containing nucleotide triphosphate hydrolases"/>
    <property type="match status" value="1"/>
</dbReference>
<dbReference type="PANTHER" id="PTHR11566:SF215">
    <property type="entry name" value="DYNAMIN GTPASE"/>
    <property type="match status" value="1"/>
</dbReference>
<dbReference type="InterPro" id="IPR001401">
    <property type="entry name" value="Dynamin_GTPase"/>
</dbReference>
<dbReference type="GO" id="GO:0048312">
    <property type="term" value="P:intracellular distribution of mitochondria"/>
    <property type="evidence" value="ECO:0007669"/>
    <property type="project" value="TreeGrafter"/>
</dbReference>
<dbReference type="CDD" id="cd08771">
    <property type="entry name" value="DLP_1"/>
    <property type="match status" value="1"/>
</dbReference>
<comment type="caution">
    <text evidence="5">The sequence shown here is derived from an EMBL/GenBank/DDBJ whole genome shotgun (WGS) entry which is preliminary data.</text>
</comment>
<dbReference type="GO" id="GO:0005739">
    <property type="term" value="C:mitochondrion"/>
    <property type="evidence" value="ECO:0007669"/>
    <property type="project" value="TreeGrafter"/>
</dbReference>
<evidence type="ECO:0000313" key="5">
    <source>
        <dbReference type="EMBL" id="KAI1877483.1"/>
    </source>
</evidence>
<dbReference type="PANTHER" id="PTHR11566">
    <property type="entry name" value="DYNAMIN"/>
    <property type="match status" value="1"/>
</dbReference>
<dbReference type="PROSITE" id="PS51388">
    <property type="entry name" value="GED"/>
    <property type="match status" value="1"/>
</dbReference>
<feature type="domain" description="Dynamin-type G" evidence="4">
    <location>
        <begin position="30"/>
        <end position="328"/>
    </location>
</feature>
<gene>
    <name evidence="5" type="ORF">JX265_003491</name>
</gene>
<dbReference type="Pfam" id="PF00350">
    <property type="entry name" value="Dynamin_N"/>
    <property type="match status" value="1"/>
</dbReference>
<keyword evidence="6" id="KW-1185">Reference proteome</keyword>
<dbReference type="GO" id="GO:0000266">
    <property type="term" value="P:mitochondrial fission"/>
    <property type="evidence" value="ECO:0007669"/>
    <property type="project" value="TreeGrafter"/>
</dbReference>
<dbReference type="Pfam" id="PF01031">
    <property type="entry name" value="Dynamin_M"/>
    <property type="match status" value="1"/>
</dbReference>
<dbReference type="InterPro" id="IPR027417">
    <property type="entry name" value="P-loop_NTPase"/>
</dbReference>
<evidence type="ECO:0000313" key="6">
    <source>
        <dbReference type="Proteomes" id="UP000829685"/>
    </source>
</evidence>
<dbReference type="GO" id="GO:0005525">
    <property type="term" value="F:GTP binding"/>
    <property type="evidence" value="ECO:0007669"/>
    <property type="project" value="InterPro"/>
</dbReference>
<name>A0A9P9WSB0_9PEZI</name>
<dbReference type="Proteomes" id="UP000829685">
    <property type="component" value="Unassembled WGS sequence"/>
</dbReference>
<feature type="domain" description="GED" evidence="3">
    <location>
        <begin position="660"/>
        <end position="750"/>
    </location>
</feature>
<keyword evidence="1" id="KW-0547">Nucleotide-binding</keyword>
<evidence type="ECO:0000259" key="4">
    <source>
        <dbReference type="PROSITE" id="PS51718"/>
    </source>
</evidence>
<dbReference type="GO" id="GO:0006897">
    <property type="term" value="P:endocytosis"/>
    <property type="evidence" value="ECO:0007669"/>
    <property type="project" value="TreeGrafter"/>
</dbReference>
<dbReference type="PROSITE" id="PS51718">
    <property type="entry name" value="G_DYNAMIN_2"/>
    <property type="match status" value="1"/>
</dbReference>
<dbReference type="GO" id="GO:0016020">
    <property type="term" value="C:membrane"/>
    <property type="evidence" value="ECO:0007669"/>
    <property type="project" value="TreeGrafter"/>
</dbReference>
<organism evidence="5 6">
    <name type="scientific">Neoarthrinium moseri</name>
    <dbReference type="NCBI Taxonomy" id="1658444"/>
    <lineage>
        <taxon>Eukaryota</taxon>
        <taxon>Fungi</taxon>
        <taxon>Dikarya</taxon>
        <taxon>Ascomycota</taxon>
        <taxon>Pezizomycotina</taxon>
        <taxon>Sordariomycetes</taxon>
        <taxon>Xylariomycetidae</taxon>
        <taxon>Amphisphaeriales</taxon>
        <taxon>Apiosporaceae</taxon>
        <taxon>Neoarthrinium</taxon>
    </lineage>
</organism>
<dbReference type="InterPro" id="IPR045063">
    <property type="entry name" value="Dynamin_N"/>
</dbReference>
<protein>
    <submittedName>
        <fullName evidence="5">Uncharacterized protein</fullName>
    </submittedName>
</protein>
<dbReference type="GO" id="GO:0016559">
    <property type="term" value="P:peroxisome fission"/>
    <property type="evidence" value="ECO:0007669"/>
    <property type="project" value="TreeGrafter"/>
</dbReference>
<dbReference type="Gene3D" id="1.20.120.1240">
    <property type="entry name" value="Dynamin, middle domain"/>
    <property type="match status" value="1"/>
</dbReference>
<evidence type="ECO:0000256" key="1">
    <source>
        <dbReference type="ARBA" id="ARBA00022741"/>
    </source>
</evidence>
<dbReference type="InterPro" id="IPR030381">
    <property type="entry name" value="G_DYNAMIN_dom"/>
</dbReference>
<reference evidence="5" key="1">
    <citation type="submission" date="2021-03" db="EMBL/GenBank/DDBJ databases">
        <title>Revisited historic fungal species revealed as producer of novel bioactive compounds through whole genome sequencing and comparative genomics.</title>
        <authorList>
            <person name="Vignolle G.A."/>
            <person name="Hochenegger N."/>
            <person name="Mach R.L."/>
            <person name="Mach-Aigner A.R."/>
            <person name="Javad Rahimi M."/>
            <person name="Salim K.A."/>
            <person name="Chan C.M."/>
            <person name="Lim L.B.L."/>
            <person name="Cai F."/>
            <person name="Druzhinina I.S."/>
            <person name="U'Ren J.M."/>
            <person name="Derntl C."/>
        </authorList>
    </citation>
    <scope>NUCLEOTIDE SEQUENCE</scope>
    <source>
        <strain evidence="5">TUCIM 5799</strain>
    </source>
</reference>
<proteinExistence type="predicted"/>
<dbReference type="PRINTS" id="PR00195">
    <property type="entry name" value="DYNAMIN"/>
</dbReference>
<dbReference type="SUPFAM" id="SSF52540">
    <property type="entry name" value="P-loop containing nucleoside triphosphate hydrolases"/>
    <property type="match status" value="1"/>
</dbReference>
<dbReference type="EMBL" id="JAFIMR010000006">
    <property type="protein sequence ID" value="KAI1877483.1"/>
    <property type="molecule type" value="Genomic_DNA"/>
</dbReference>
<evidence type="ECO:0000259" key="3">
    <source>
        <dbReference type="PROSITE" id="PS51388"/>
    </source>
</evidence>
<dbReference type="InterPro" id="IPR022812">
    <property type="entry name" value="Dynamin"/>
</dbReference>
<dbReference type="GO" id="GO:0003924">
    <property type="term" value="F:GTPase activity"/>
    <property type="evidence" value="ECO:0007669"/>
    <property type="project" value="InterPro"/>
</dbReference>
<keyword evidence="2" id="KW-0342">GTP-binding</keyword>
<dbReference type="InterPro" id="IPR000375">
    <property type="entry name" value="Dynamin_stalk"/>
</dbReference>
<accession>A0A9P9WSB0</accession>
<dbReference type="InterPro" id="IPR020850">
    <property type="entry name" value="GED_dom"/>
</dbReference>
<dbReference type="GO" id="GO:0005874">
    <property type="term" value="C:microtubule"/>
    <property type="evidence" value="ECO:0007669"/>
    <property type="project" value="TreeGrafter"/>
</dbReference>
<dbReference type="SMART" id="SM00053">
    <property type="entry name" value="DYNc"/>
    <property type="match status" value="1"/>
</dbReference>
<sequence>MVATSGAEIASGNVATLTKVDKLRELIGTRISLPQIVAVGDQSAGKSSVLEGITGFAFPRGAELCTRYATQITCCRQPEQSVTVSIIPHQDATDVEKNRLKQFREALTDMDDEKLAAIFTKANAAMGIQISSDENNETVTTAFPAFSEHILKIEICGPGQEHFTVIDVPGIFRRETAGLTTERDINLVRKMVKKFMSNERTIILAIIPSNVDAATQEILKLAKEVDPTMTRTMGVLTKPDLNIERATQKIAIDHVTGKRSDLKMGYYIVKNRGSDDDKKSLKEGQRDEAQFFAQEPWSILQSTGRAGTSALKIQVRKVLSNLIKSEFPKLKQEVSSELEHLHKRRDAMGVSRNNPQAQRALLSTICTRFQSSVRDGLDANYMTNKSLFSHDSLRLITRVLELSEIYSEIMTKQGRTRRSENELENDKSELIADAESCIDANSKDDSITSGVDNDIRLVIPHAFKQHIDGKSSKAVNLNDFPELDSILKLDDSLHVGDEDIMTYIRSMYNQSRSADLASFGGWLLASLFKEQSKNWEPLTLQYVSIAICFVHHFMKEALHDACLDKAIFETLWNDLLIEGLQSAYARAMNHAKFLLQVDQGGRPYTLNHYFNDNLQKAHSQRLTAKTKGSQVTSKDGNQAFISVEKLKNIVINKANSEHACEHIHDVLQSYYKVAMKRFVDNVFQQAVDHFLLIGDESPLKIFTPELIMSLDDEQLEMIAGEDISVKAQRDKLDADIADFKAALNVLRGMK</sequence>